<accession>A0A9D2D7R0</accession>
<dbReference type="AlphaFoldDB" id="A0A9D2D7R0"/>
<name>A0A9D2D7R0_9FIRM</name>
<gene>
    <name evidence="2" type="ORF">H9726_05870</name>
</gene>
<dbReference type="CDD" id="cd04301">
    <property type="entry name" value="NAT_SF"/>
    <property type="match status" value="1"/>
</dbReference>
<dbReference type="SUPFAM" id="SSF55729">
    <property type="entry name" value="Acyl-CoA N-acyltransferases (Nat)"/>
    <property type="match status" value="1"/>
</dbReference>
<protein>
    <submittedName>
        <fullName evidence="2">GNAT family N-acetyltransferase</fullName>
    </submittedName>
</protein>
<reference evidence="2" key="2">
    <citation type="submission" date="2021-04" db="EMBL/GenBank/DDBJ databases">
        <authorList>
            <person name="Gilroy R."/>
        </authorList>
    </citation>
    <scope>NUCLEOTIDE SEQUENCE</scope>
    <source>
        <strain evidence="2">CHK192-19661</strain>
    </source>
</reference>
<dbReference type="Pfam" id="PF00583">
    <property type="entry name" value="Acetyltransf_1"/>
    <property type="match status" value="1"/>
</dbReference>
<evidence type="ECO:0000313" key="2">
    <source>
        <dbReference type="EMBL" id="HIZ09996.1"/>
    </source>
</evidence>
<dbReference type="PRINTS" id="PR01754">
    <property type="entry name" value="SACTRNSFRASE"/>
</dbReference>
<dbReference type="Gene3D" id="3.40.630.30">
    <property type="match status" value="1"/>
</dbReference>
<evidence type="ECO:0000313" key="3">
    <source>
        <dbReference type="Proteomes" id="UP000824025"/>
    </source>
</evidence>
<feature type="domain" description="N-acetyltransferase" evidence="1">
    <location>
        <begin position="30"/>
        <end position="175"/>
    </location>
</feature>
<dbReference type="InterPro" id="IPR000182">
    <property type="entry name" value="GNAT_dom"/>
</dbReference>
<dbReference type="InterPro" id="IPR016181">
    <property type="entry name" value="Acyl_CoA_acyltransferase"/>
</dbReference>
<reference evidence="2" key="1">
    <citation type="journal article" date="2021" name="PeerJ">
        <title>Extensive microbial diversity within the chicken gut microbiome revealed by metagenomics and culture.</title>
        <authorList>
            <person name="Gilroy R."/>
            <person name="Ravi A."/>
            <person name="Getino M."/>
            <person name="Pursley I."/>
            <person name="Horton D.L."/>
            <person name="Alikhan N.F."/>
            <person name="Baker D."/>
            <person name="Gharbi K."/>
            <person name="Hall N."/>
            <person name="Watson M."/>
            <person name="Adriaenssens E.M."/>
            <person name="Foster-Nyarko E."/>
            <person name="Jarju S."/>
            <person name="Secka A."/>
            <person name="Antonio M."/>
            <person name="Oren A."/>
            <person name="Chaudhuri R.R."/>
            <person name="La Ragione R."/>
            <person name="Hildebrand F."/>
            <person name="Pallen M.J."/>
        </authorList>
    </citation>
    <scope>NUCLEOTIDE SEQUENCE</scope>
    <source>
        <strain evidence="2">CHK192-19661</strain>
    </source>
</reference>
<sequence>MHKEITVRPIGGEDKEDISLPNEPFEIFGRLVSSYIREEWSYTAEYFPERSQMCFPDEKYEYGEPGSVYIGAYCEEKCVGVAVLKEAPFGYMYLYDLKVNRAYRREGVAGALLGKAKEIASGRGYRGIYTQAQDNNLGACLFYLKEGFVIGGLDTMVYRGTPQEHKKDIVFYLDI</sequence>
<proteinExistence type="predicted"/>
<dbReference type="GO" id="GO:0016747">
    <property type="term" value="F:acyltransferase activity, transferring groups other than amino-acyl groups"/>
    <property type="evidence" value="ECO:0007669"/>
    <property type="project" value="InterPro"/>
</dbReference>
<dbReference type="Proteomes" id="UP000824025">
    <property type="component" value="Unassembled WGS sequence"/>
</dbReference>
<dbReference type="InterPro" id="IPR008125">
    <property type="entry name" value="Streptothricin_AcTrfase"/>
</dbReference>
<dbReference type="PROSITE" id="PS51186">
    <property type="entry name" value="GNAT"/>
    <property type="match status" value="1"/>
</dbReference>
<evidence type="ECO:0000259" key="1">
    <source>
        <dbReference type="PROSITE" id="PS51186"/>
    </source>
</evidence>
<organism evidence="2 3">
    <name type="scientific">Candidatus Borkfalkia avicola</name>
    <dbReference type="NCBI Taxonomy" id="2838503"/>
    <lineage>
        <taxon>Bacteria</taxon>
        <taxon>Bacillati</taxon>
        <taxon>Bacillota</taxon>
        <taxon>Clostridia</taxon>
        <taxon>Christensenellales</taxon>
        <taxon>Christensenellaceae</taxon>
        <taxon>Candidatus Borkfalkia</taxon>
    </lineage>
</organism>
<comment type="caution">
    <text evidence="2">The sequence shown here is derived from an EMBL/GenBank/DDBJ whole genome shotgun (WGS) entry which is preliminary data.</text>
</comment>
<dbReference type="EMBL" id="DXCF01000031">
    <property type="protein sequence ID" value="HIZ09996.1"/>
    <property type="molecule type" value="Genomic_DNA"/>
</dbReference>